<gene>
    <name evidence="1" type="ORF">ATY40_BA7501601</name>
</gene>
<dbReference type="Proteomes" id="UP000094565">
    <property type="component" value="Chromosome 1"/>
</dbReference>
<keyword evidence="2" id="KW-1185">Reference proteome</keyword>
<proteinExistence type="predicted"/>
<dbReference type="OrthoDB" id="10296286at2759"/>
<evidence type="ECO:0000313" key="1">
    <source>
        <dbReference type="EMBL" id="ANZ73874.1"/>
    </source>
</evidence>
<protein>
    <submittedName>
        <fullName evidence="1">BA75_01601T0</fullName>
    </submittedName>
</protein>
<reference evidence="1 2" key="1">
    <citation type="submission" date="2016-02" db="EMBL/GenBank/DDBJ databases">
        <title>Comparative genomic and transcriptomic foundation for Pichia pastoris.</title>
        <authorList>
            <person name="Love K.R."/>
            <person name="Shah K.A."/>
            <person name="Whittaker C.A."/>
            <person name="Wu J."/>
            <person name="Bartlett M.C."/>
            <person name="Ma D."/>
            <person name="Leeson R.L."/>
            <person name="Priest M."/>
            <person name="Young S.K."/>
            <person name="Love J.C."/>
        </authorList>
    </citation>
    <scope>NUCLEOTIDE SEQUENCE [LARGE SCALE GENOMIC DNA]</scope>
    <source>
        <strain evidence="1 2">ATCC 28485</strain>
    </source>
</reference>
<dbReference type="EMBL" id="CP014584">
    <property type="protein sequence ID" value="ANZ73874.1"/>
    <property type="molecule type" value="Genomic_DNA"/>
</dbReference>
<organism evidence="1 2">
    <name type="scientific">Komagataella pastoris</name>
    <name type="common">Yeast</name>
    <name type="synonym">Pichia pastoris</name>
    <dbReference type="NCBI Taxonomy" id="4922"/>
    <lineage>
        <taxon>Eukaryota</taxon>
        <taxon>Fungi</taxon>
        <taxon>Dikarya</taxon>
        <taxon>Ascomycota</taxon>
        <taxon>Saccharomycotina</taxon>
        <taxon>Pichiomycetes</taxon>
        <taxon>Pichiales</taxon>
        <taxon>Pichiaceae</taxon>
        <taxon>Komagataella</taxon>
    </lineage>
</organism>
<name>A0A1B2J7A2_PICPA</name>
<dbReference type="AlphaFoldDB" id="A0A1B2J7A2"/>
<sequence>MDITIEELVRETQNLATTGSSDRRSLYLIESNYRQIIQRVSFQPSLESVRLHIDMIHALVSALSSAHQHDSAIQGKLLQHLNTLAMFHFWHKRYAGNILELSRNDQILSIWEQAVSNQEDTQFDDNCCPGILSLREYHHIGMLYTSSQSVIPHQRYILKLLLTVRSYFLAPNEVDMLKLQAKSAVGHELVCWYIIMSDIEPSILFHRELQFSIDKNSLWVNGPSMKPPPVDFEPLVRLLHTKPFFPFKHKALLQHVCVALTQMFHTSGNVIDEYKNVQSVFCLQAFLILIGDILVTALNNWRYKFKLNNPNLENELLDGPPVGWMNQYRLNGFYSNERVIQDTLMSIIICLQQQTRHLIKGFDEVYLQLQINSLLSTAVLCENMGDESGLLHAANMAVWAKVVQLYGDQAIVKLLNTATQRCFEDIRLVGAVGRLLAESVGNSQQLPRNEMNENVTSKTAMESALITPLAERFVRRFGPSMRLSVLTARLTRRLSSDSRLSKVFA</sequence>
<accession>A0A1B2J7A2</accession>
<evidence type="ECO:0000313" key="2">
    <source>
        <dbReference type="Proteomes" id="UP000094565"/>
    </source>
</evidence>